<name>A0A917TXF7_9ACTN</name>
<organism evidence="2 3">
    <name type="scientific">Dactylosporangium sucinum</name>
    <dbReference type="NCBI Taxonomy" id="1424081"/>
    <lineage>
        <taxon>Bacteria</taxon>
        <taxon>Bacillati</taxon>
        <taxon>Actinomycetota</taxon>
        <taxon>Actinomycetes</taxon>
        <taxon>Micromonosporales</taxon>
        <taxon>Micromonosporaceae</taxon>
        <taxon>Dactylosporangium</taxon>
    </lineage>
</organism>
<dbReference type="AlphaFoldDB" id="A0A917TXF7"/>
<proteinExistence type="predicted"/>
<dbReference type="Proteomes" id="UP000642070">
    <property type="component" value="Unassembled WGS sequence"/>
</dbReference>
<dbReference type="EMBL" id="BMPI01000024">
    <property type="protein sequence ID" value="GGM41410.1"/>
    <property type="molecule type" value="Genomic_DNA"/>
</dbReference>
<reference evidence="2" key="1">
    <citation type="journal article" date="2014" name="Int. J. Syst. Evol. Microbiol.">
        <title>Complete genome sequence of Corynebacterium casei LMG S-19264T (=DSM 44701T), isolated from a smear-ripened cheese.</title>
        <authorList>
            <consortium name="US DOE Joint Genome Institute (JGI-PGF)"/>
            <person name="Walter F."/>
            <person name="Albersmeier A."/>
            <person name="Kalinowski J."/>
            <person name="Ruckert C."/>
        </authorList>
    </citation>
    <scope>NUCLEOTIDE SEQUENCE</scope>
    <source>
        <strain evidence="2">JCM 19831</strain>
    </source>
</reference>
<evidence type="ECO:0000256" key="1">
    <source>
        <dbReference type="SAM" id="MobiDB-lite"/>
    </source>
</evidence>
<evidence type="ECO:0000313" key="3">
    <source>
        <dbReference type="Proteomes" id="UP000642070"/>
    </source>
</evidence>
<comment type="caution">
    <text evidence="2">The sequence shown here is derived from an EMBL/GenBank/DDBJ whole genome shotgun (WGS) entry which is preliminary data.</text>
</comment>
<dbReference type="RefSeq" id="WP_229835789.1">
    <property type="nucleotide sequence ID" value="NZ_BMPI01000024.1"/>
</dbReference>
<gene>
    <name evidence="2" type="ORF">GCM10007977_048510</name>
</gene>
<sequence length="48" mass="5768">MSRPPVVTADEWRAAPYGRREAWEDSPEGWPQTPTMQWLRPHDEYEVR</sequence>
<reference evidence="2" key="2">
    <citation type="submission" date="2020-09" db="EMBL/GenBank/DDBJ databases">
        <authorList>
            <person name="Sun Q."/>
            <person name="Ohkuma M."/>
        </authorList>
    </citation>
    <scope>NUCLEOTIDE SEQUENCE</scope>
    <source>
        <strain evidence="2">JCM 19831</strain>
    </source>
</reference>
<feature type="region of interest" description="Disordered" evidence="1">
    <location>
        <begin position="18"/>
        <end position="48"/>
    </location>
</feature>
<protein>
    <submittedName>
        <fullName evidence="2">Uncharacterized protein</fullName>
    </submittedName>
</protein>
<evidence type="ECO:0000313" key="2">
    <source>
        <dbReference type="EMBL" id="GGM41410.1"/>
    </source>
</evidence>
<keyword evidence="3" id="KW-1185">Reference proteome</keyword>
<accession>A0A917TXF7</accession>